<feature type="domain" description="HTH tetR-type" evidence="3">
    <location>
        <begin position="15"/>
        <end position="75"/>
    </location>
</feature>
<dbReference type="PROSITE" id="PS50977">
    <property type="entry name" value="HTH_TETR_2"/>
    <property type="match status" value="1"/>
</dbReference>
<evidence type="ECO:0000259" key="4">
    <source>
        <dbReference type="PROSITE" id="PS51186"/>
    </source>
</evidence>
<sequence length="353" mass="39955">MAGGVDLQKKAVKDNAKKSKILSAAANCFMADGFEGTSIRQIMNEAGAEVGLFYYYFKSKDDIYSAFIESLFMDYRIKIIGMTEKAVRSPYTSFIDIFGLFADEAERFRNEFVGKMHESTLRDIRDRSLEISVPYIKQIIEVLIEYGAKPLISTEELAIIMTYGIGNLFLRDKESRLAGTDRESMKTTALLFGLDLEYVSLTLPRIPYAEEAEKITALAELCSENFADYNAERMARLIKKRMSSGEIFVIAHKNNIAGFIMFSKKNKTIDHIAVSPDYRRIGIASRLMVTAMAQFEVGEELSAVTFRQEHLMSDGVSRMYKKFGFDNEKNIVVRGEPLVRRTAVVPEKAIITE</sequence>
<dbReference type="GO" id="GO:0003677">
    <property type="term" value="F:DNA binding"/>
    <property type="evidence" value="ECO:0007669"/>
    <property type="project" value="UniProtKB-UniRule"/>
</dbReference>
<dbReference type="Gene3D" id="3.40.630.30">
    <property type="match status" value="1"/>
</dbReference>
<evidence type="ECO:0000259" key="3">
    <source>
        <dbReference type="PROSITE" id="PS50977"/>
    </source>
</evidence>
<dbReference type="AlphaFoldDB" id="B0MRT2"/>
<proteinExistence type="predicted"/>
<dbReference type="InterPro" id="IPR016181">
    <property type="entry name" value="Acyl_CoA_acyltransferase"/>
</dbReference>
<dbReference type="InterPro" id="IPR023772">
    <property type="entry name" value="DNA-bd_HTH_TetR-type_CS"/>
</dbReference>
<feature type="DNA-binding region" description="H-T-H motif" evidence="2">
    <location>
        <begin position="38"/>
        <end position="57"/>
    </location>
</feature>
<dbReference type="SUPFAM" id="SSF55729">
    <property type="entry name" value="Acyl-CoA N-acyltransferases (Nat)"/>
    <property type="match status" value="1"/>
</dbReference>
<dbReference type="InterPro" id="IPR000182">
    <property type="entry name" value="GNAT_dom"/>
</dbReference>
<protein>
    <submittedName>
        <fullName evidence="5">Transcriptional regulator, TetR family</fullName>
    </submittedName>
</protein>
<name>B0MRT2_9FIRM</name>
<dbReference type="PANTHER" id="PTHR43479:SF11">
    <property type="entry name" value="ACREF_ENVCD OPERON REPRESSOR-RELATED"/>
    <property type="match status" value="1"/>
</dbReference>
<keyword evidence="6" id="KW-1185">Reference proteome</keyword>
<dbReference type="InterPro" id="IPR001647">
    <property type="entry name" value="HTH_TetR"/>
</dbReference>
<evidence type="ECO:0000313" key="5">
    <source>
        <dbReference type="EMBL" id="EDR99500.1"/>
    </source>
</evidence>
<comment type="caution">
    <text evidence="5">The sequence shown here is derived from an EMBL/GenBank/DDBJ whole genome shotgun (WGS) entry which is preliminary data.</text>
</comment>
<dbReference type="InterPro" id="IPR009057">
    <property type="entry name" value="Homeodomain-like_sf"/>
</dbReference>
<evidence type="ECO:0000256" key="1">
    <source>
        <dbReference type="ARBA" id="ARBA00023125"/>
    </source>
</evidence>
<dbReference type="PRINTS" id="PR00455">
    <property type="entry name" value="HTHTETR"/>
</dbReference>
<dbReference type="PANTHER" id="PTHR43479">
    <property type="entry name" value="ACREF/ENVCD OPERON REPRESSOR-RELATED"/>
    <property type="match status" value="1"/>
</dbReference>
<dbReference type="EMBL" id="ABCA03000055">
    <property type="protein sequence ID" value="EDR99500.1"/>
    <property type="molecule type" value="Genomic_DNA"/>
</dbReference>
<reference evidence="5" key="1">
    <citation type="submission" date="2007-10" db="EMBL/GenBank/DDBJ databases">
        <authorList>
            <person name="Fulton L."/>
            <person name="Clifton S."/>
            <person name="Fulton B."/>
            <person name="Xu J."/>
            <person name="Minx P."/>
            <person name="Pepin K.H."/>
            <person name="Johnson M."/>
            <person name="Thiruvilangam P."/>
            <person name="Bhonagiri V."/>
            <person name="Nash W.E."/>
            <person name="Mardis E.R."/>
            <person name="Wilson R.K."/>
        </authorList>
    </citation>
    <scope>NUCLEOTIDE SEQUENCE [LARGE SCALE GENOMIC DNA]</scope>
    <source>
        <strain evidence="5">DSM 15702</strain>
    </source>
</reference>
<keyword evidence="1 2" id="KW-0238">DNA-binding</keyword>
<dbReference type="CDD" id="cd04301">
    <property type="entry name" value="NAT_SF"/>
    <property type="match status" value="1"/>
</dbReference>
<dbReference type="Gene3D" id="1.10.357.10">
    <property type="entry name" value="Tetracycline Repressor, domain 2"/>
    <property type="match status" value="1"/>
</dbReference>
<dbReference type="PROSITE" id="PS51186">
    <property type="entry name" value="GNAT"/>
    <property type="match status" value="1"/>
</dbReference>
<reference evidence="5" key="2">
    <citation type="submission" date="2014-06" db="EMBL/GenBank/DDBJ databases">
        <title>Draft genome sequence of Eubacterium siraeum (DSM 15702).</title>
        <authorList>
            <person name="Sudarsanam P."/>
            <person name="Ley R."/>
            <person name="Guruge J."/>
            <person name="Turnbaugh P.J."/>
            <person name="Mahowald M."/>
            <person name="Liep D."/>
            <person name="Gordon J."/>
        </authorList>
    </citation>
    <scope>NUCLEOTIDE SEQUENCE</scope>
    <source>
        <strain evidence="5">DSM 15702</strain>
    </source>
</reference>
<dbReference type="Pfam" id="PF00440">
    <property type="entry name" value="TetR_N"/>
    <property type="match status" value="1"/>
</dbReference>
<feature type="domain" description="N-acetyltransferase" evidence="4">
    <location>
        <begin position="204"/>
        <end position="351"/>
    </location>
</feature>
<dbReference type="Proteomes" id="UP000005326">
    <property type="component" value="Unassembled WGS sequence"/>
</dbReference>
<dbReference type="GO" id="GO:0016747">
    <property type="term" value="F:acyltransferase activity, transferring groups other than amino-acyl groups"/>
    <property type="evidence" value="ECO:0007669"/>
    <property type="project" value="InterPro"/>
</dbReference>
<accession>B0MRT2</accession>
<dbReference type="Pfam" id="PF13673">
    <property type="entry name" value="Acetyltransf_10"/>
    <property type="match status" value="1"/>
</dbReference>
<dbReference type="SUPFAM" id="SSF46689">
    <property type="entry name" value="Homeodomain-like"/>
    <property type="match status" value="1"/>
</dbReference>
<evidence type="ECO:0000313" key="6">
    <source>
        <dbReference type="Proteomes" id="UP000005326"/>
    </source>
</evidence>
<evidence type="ECO:0000256" key="2">
    <source>
        <dbReference type="PROSITE-ProRule" id="PRU00335"/>
    </source>
</evidence>
<gene>
    <name evidence="5" type="ORF">EUBSIR_02564</name>
</gene>
<organism evidence="5 6">
    <name type="scientific">[Eubacterium] siraeum DSM 15702</name>
    <dbReference type="NCBI Taxonomy" id="428128"/>
    <lineage>
        <taxon>Bacteria</taxon>
        <taxon>Bacillati</taxon>
        <taxon>Bacillota</taxon>
        <taxon>Clostridia</taxon>
        <taxon>Eubacteriales</taxon>
        <taxon>Oscillospiraceae</taxon>
        <taxon>Oscillospiraceae incertae sedis</taxon>
    </lineage>
</organism>
<dbReference type="PROSITE" id="PS01081">
    <property type="entry name" value="HTH_TETR_1"/>
    <property type="match status" value="1"/>
</dbReference>
<dbReference type="InterPro" id="IPR050624">
    <property type="entry name" value="HTH-type_Tx_Regulator"/>
</dbReference>